<dbReference type="InterPro" id="IPR007627">
    <property type="entry name" value="RNA_pol_sigma70_r2"/>
</dbReference>
<dbReference type="InterPro" id="IPR036388">
    <property type="entry name" value="WH-like_DNA-bd_sf"/>
</dbReference>
<name>A0A6B0YVI3_9CHLR</name>
<evidence type="ECO:0000256" key="5">
    <source>
        <dbReference type="SAM" id="MobiDB-lite"/>
    </source>
</evidence>
<comment type="caution">
    <text evidence="8">The sequence shown here is derived from an EMBL/GenBank/DDBJ whole genome shotgun (WGS) entry which is preliminary data.</text>
</comment>
<proteinExistence type="inferred from homology"/>
<dbReference type="SUPFAM" id="SSF88946">
    <property type="entry name" value="Sigma2 domain of RNA polymerase sigma factors"/>
    <property type="match status" value="1"/>
</dbReference>
<dbReference type="InterPro" id="IPR013249">
    <property type="entry name" value="RNA_pol_sigma70_r4_t2"/>
</dbReference>
<feature type="region of interest" description="Disordered" evidence="5">
    <location>
        <begin position="189"/>
        <end position="227"/>
    </location>
</feature>
<dbReference type="GO" id="GO:0006352">
    <property type="term" value="P:DNA-templated transcription initiation"/>
    <property type="evidence" value="ECO:0007669"/>
    <property type="project" value="InterPro"/>
</dbReference>
<dbReference type="InterPro" id="IPR013324">
    <property type="entry name" value="RNA_pol_sigma_r3/r4-like"/>
</dbReference>
<keyword evidence="2" id="KW-0805">Transcription regulation</keyword>
<dbReference type="PANTHER" id="PTHR43133">
    <property type="entry name" value="RNA POLYMERASE ECF-TYPE SIGMA FACTO"/>
    <property type="match status" value="1"/>
</dbReference>
<feature type="compositionally biased region" description="Polar residues" evidence="5">
    <location>
        <begin position="196"/>
        <end position="213"/>
    </location>
</feature>
<dbReference type="Pfam" id="PF08281">
    <property type="entry name" value="Sigma70_r4_2"/>
    <property type="match status" value="1"/>
</dbReference>
<evidence type="ECO:0000313" key="8">
    <source>
        <dbReference type="EMBL" id="MXY94145.1"/>
    </source>
</evidence>
<feature type="domain" description="RNA polymerase sigma factor 70 region 4 type 2" evidence="7">
    <location>
        <begin position="122"/>
        <end position="174"/>
    </location>
</feature>
<evidence type="ECO:0000256" key="3">
    <source>
        <dbReference type="ARBA" id="ARBA00023082"/>
    </source>
</evidence>
<organism evidence="8">
    <name type="scientific">Caldilineaceae bacterium SB0664_bin_27</name>
    <dbReference type="NCBI Taxonomy" id="2605260"/>
    <lineage>
        <taxon>Bacteria</taxon>
        <taxon>Bacillati</taxon>
        <taxon>Chloroflexota</taxon>
        <taxon>Caldilineae</taxon>
        <taxon>Caldilineales</taxon>
        <taxon>Caldilineaceae</taxon>
    </lineage>
</organism>
<sequence>MNEQEQDWLDRARAGEQEAFGFLVETYQRPVFALAYRMLGDVSEAEDAAQETFLRAYSRLNQYDPGRKFSTWLFSIANYHCIDRLRKRRVQFVDLDESPVVFTLEGESARPEEETLAVEQAEEMQALVNQLEPDYRTPLVLRYWNDCSYQEIADVMDISVPAVKSRLFRARKKLAELYEAAQQTHRAEGARASAGLSGQIQAAQSDETSQQSARFEAAGRSEEQDEGWTAQTVLLHRALTSGASL</sequence>
<dbReference type="NCBIfam" id="TIGR02937">
    <property type="entry name" value="sigma70-ECF"/>
    <property type="match status" value="1"/>
</dbReference>
<keyword evidence="4" id="KW-0804">Transcription</keyword>
<dbReference type="CDD" id="cd06171">
    <property type="entry name" value="Sigma70_r4"/>
    <property type="match status" value="1"/>
</dbReference>
<evidence type="ECO:0000259" key="7">
    <source>
        <dbReference type="Pfam" id="PF08281"/>
    </source>
</evidence>
<dbReference type="Gene3D" id="1.10.10.10">
    <property type="entry name" value="Winged helix-like DNA-binding domain superfamily/Winged helix DNA-binding domain"/>
    <property type="match status" value="1"/>
</dbReference>
<dbReference type="InterPro" id="IPR039425">
    <property type="entry name" value="RNA_pol_sigma-70-like"/>
</dbReference>
<dbReference type="InterPro" id="IPR013325">
    <property type="entry name" value="RNA_pol_sigma_r2"/>
</dbReference>
<dbReference type="AlphaFoldDB" id="A0A6B0YVI3"/>
<dbReference type="EMBL" id="VXRG01000100">
    <property type="protein sequence ID" value="MXY94145.1"/>
    <property type="molecule type" value="Genomic_DNA"/>
</dbReference>
<dbReference type="SUPFAM" id="SSF88659">
    <property type="entry name" value="Sigma3 and sigma4 domains of RNA polymerase sigma factors"/>
    <property type="match status" value="1"/>
</dbReference>
<dbReference type="GO" id="GO:0003677">
    <property type="term" value="F:DNA binding"/>
    <property type="evidence" value="ECO:0007669"/>
    <property type="project" value="InterPro"/>
</dbReference>
<feature type="domain" description="RNA polymerase sigma-70 region 2" evidence="6">
    <location>
        <begin position="23"/>
        <end position="89"/>
    </location>
</feature>
<evidence type="ECO:0000259" key="6">
    <source>
        <dbReference type="Pfam" id="PF04542"/>
    </source>
</evidence>
<evidence type="ECO:0000256" key="1">
    <source>
        <dbReference type="ARBA" id="ARBA00010641"/>
    </source>
</evidence>
<reference evidence="8" key="1">
    <citation type="submission" date="2019-09" db="EMBL/GenBank/DDBJ databases">
        <title>Characterisation of the sponge microbiome using genome-centric metagenomics.</title>
        <authorList>
            <person name="Engelberts J.P."/>
            <person name="Robbins S.J."/>
            <person name="De Goeij J.M."/>
            <person name="Aranda M."/>
            <person name="Bell S.C."/>
            <person name="Webster N.S."/>
        </authorList>
    </citation>
    <scope>NUCLEOTIDE SEQUENCE</scope>
    <source>
        <strain evidence="8">SB0664_bin_27</strain>
    </source>
</reference>
<keyword evidence="3" id="KW-0731">Sigma factor</keyword>
<dbReference type="InterPro" id="IPR014284">
    <property type="entry name" value="RNA_pol_sigma-70_dom"/>
</dbReference>
<dbReference type="GO" id="GO:0016987">
    <property type="term" value="F:sigma factor activity"/>
    <property type="evidence" value="ECO:0007669"/>
    <property type="project" value="UniProtKB-KW"/>
</dbReference>
<dbReference type="Gene3D" id="1.10.1740.10">
    <property type="match status" value="1"/>
</dbReference>
<comment type="similarity">
    <text evidence="1">Belongs to the sigma-70 factor family. ECF subfamily.</text>
</comment>
<gene>
    <name evidence="8" type="ORF">F4Y42_11950</name>
</gene>
<dbReference type="PANTHER" id="PTHR43133:SF51">
    <property type="entry name" value="RNA POLYMERASE SIGMA FACTOR"/>
    <property type="match status" value="1"/>
</dbReference>
<accession>A0A6B0YVI3</accession>
<evidence type="ECO:0000256" key="2">
    <source>
        <dbReference type="ARBA" id="ARBA00023015"/>
    </source>
</evidence>
<dbReference type="Pfam" id="PF04542">
    <property type="entry name" value="Sigma70_r2"/>
    <property type="match status" value="1"/>
</dbReference>
<evidence type="ECO:0000256" key="4">
    <source>
        <dbReference type="ARBA" id="ARBA00023163"/>
    </source>
</evidence>
<protein>
    <submittedName>
        <fullName evidence="8">Sigma-70 family RNA polymerase sigma factor</fullName>
    </submittedName>
</protein>